<dbReference type="EMBL" id="CP119311">
    <property type="protein sequence ID" value="WEK37599.1"/>
    <property type="molecule type" value="Genomic_DNA"/>
</dbReference>
<dbReference type="InterPro" id="IPR001173">
    <property type="entry name" value="Glyco_trans_2-like"/>
</dbReference>
<dbReference type="InterPro" id="IPR050834">
    <property type="entry name" value="Glycosyltransf_2"/>
</dbReference>
<reference evidence="5" key="1">
    <citation type="submission" date="2023-03" db="EMBL/GenBank/DDBJ databases">
        <title>Andean soil-derived lignocellulolytic bacterial consortium as a source of novel taxa and putative plastic-active enzymes.</title>
        <authorList>
            <person name="Diaz-Garcia L."/>
            <person name="Chuvochina M."/>
            <person name="Feuerriegel G."/>
            <person name="Bunk B."/>
            <person name="Sproer C."/>
            <person name="Streit W.R."/>
            <person name="Rodriguez L.M."/>
            <person name="Overmann J."/>
            <person name="Jimenez D.J."/>
        </authorList>
    </citation>
    <scope>NUCLEOTIDE SEQUENCE</scope>
    <source>
        <strain evidence="5">MAG 7</strain>
    </source>
</reference>
<dbReference type="Proteomes" id="UP001220610">
    <property type="component" value="Chromosome"/>
</dbReference>
<gene>
    <name evidence="5" type="ORF">P0Y53_08800</name>
</gene>
<dbReference type="SUPFAM" id="SSF53448">
    <property type="entry name" value="Nucleotide-diphospho-sugar transferases"/>
    <property type="match status" value="1"/>
</dbReference>
<dbReference type="PANTHER" id="PTHR43685">
    <property type="entry name" value="GLYCOSYLTRANSFERASE"/>
    <property type="match status" value="1"/>
</dbReference>
<evidence type="ECO:0000313" key="6">
    <source>
        <dbReference type="Proteomes" id="UP001220610"/>
    </source>
</evidence>
<evidence type="ECO:0000256" key="3">
    <source>
        <dbReference type="ARBA" id="ARBA00022679"/>
    </source>
</evidence>
<evidence type="ECO:0000259" key="4">
    <source>
        <dbReference type="Pfam" id="PF00535"/>
    </source>
</evidence>
<organism evidence="5 6">
    <name type="scientific">Candidatus Pseudobacter hemicellulosilyticus</name>
    <dbReference type="NCBI Taxonomy" id="3121375"/>
    <lineage>
        <taxon>Bacteria</taxon>
        <taxon>Pseudomonadati</taxon>
        <taxon>Bacteroidota</taxon>
        <taxon>Chitinophagia</taxon>
        <taxon>Chitinophagales</taxon>
        <taxon>Chitinophagaceae</taxon>
        <taxon>Pseudobacter</taxon>
    </lineage>
</organism>
<keyword evidence="2 5" id="KW-0328">Glycosyltransferase</keyword>
<dbReference type="Gene3D" id="3.90.550.10">
    <property type="entry name" value="Spore Coat Polysaccharide Biosynthesis Protein SpsA, Chain A"/>
    <property type="match status" value="1"/>
</dbReference>
<dbReference type="GO" id="GO:0016757">
    <property type="term" value="F:glycosyltransferase activity"/>
    <property type="evidence" value="ECO:0007669"/>
    <property type="project" value="UniProtKB-KW"/>
</dbReference>
<evidence type="ECO:0000256" key="2">
    <source>
        <dbReference type="ARBA" id="ARBA00022676"/>
    </source>
</evidence>
<dbReference type="EC" id="2.4.-.-" evidence="5"/>
<dbReference type="Pfam" id="PF00535">
    <property type="entry name" value="Glycos_transf_2"/>
    <property type="match status" value="1"/>
</dbReference>
<dbReference type="AlphaFoldDB" id="A0AAJ5WUF6"/>
<sequence length="273" mass="31773">MSDFYLLIPCYNNEPGLIRSLQSVQYPDGAYTIVVVDDGSIQPLSKDKIIQALSPYRQLILLRLPQNRGITEALNTGLRWIADQGPATLVARLDCGDLCHMDRFYRQVRFLQQNPEVQLVGSWCTFRNFHSGENFLYKTPTIHNRIIRSMHFRNVFIHPTVMWRLNAENPLFYPIEYPHAEDYGFFNEILTQSKSAILPFSLVDCEINPSGLSLANRQQQIRSRIGVVRRYGQQNMLKHIGILKLHILKHIPYNWLYLVKIILYKNKLKSVNV</sequence>
<protein>
    <submittedName>
        <fullName evidence="5">Glycosyltransferase</fullName>
        <ecNumber evidence="5">2.4.-.-</ecNumber>
    </submittedName>
</protein>
<comment type="similarity">
    <text evidence="1">Belongs to the glycosyltransferase 2 family.</text>
</comment>
<dbReference type="PANTHER" id="PTHR43685:SF5">
    <property type="entry name" value="GLYCOSYLTRANSFERASE EPSE-RELATED"/>
    <property type="match status" value="1"/>
</dbReference>
<evidence type="ECO:0000256" key="1">
    <source>
        <dbReference type="ARBA" id="ARBA00006739"/>
    </source>
</evidence>
<name>A0AAJ5WUF6_9BACT</name>
<proteinExistence type="inferred from homology"/>
<evidence type="ECO:0000313" key="5">
    <source>
        <dbReference type="EMBL" id="WEK37599.1"/>
    </source>
</evidence>
<keyword evidence="3 5" id="KW-0808">Transferase</keyword>
<dbReference type="InterPro" id="IPR029044">
    <property type="entry name" value="Nucleotide-diphossugar_trans"/>
</dbReference>
<accession>A0AAJ5WUF6</accession>
<feature type="domain" description="Glycosyltransferase 2-like" evidence="4">
    <location>
        <begin position="7"/>
        <end position="123"/>
    </location>
</feature>